<keyword evidence="2" id="KW-0378">Hydrolase</keyword>
<dbReference type="GO" id="GO:0016787">
    <property type="term" value="F:hydrolase activity"/>
    <property type="evidence" value="ECO:0007669"/>
    <property type="project" value="UniProtKB-KW"/>
</dbReference>
<dbReference type="PANTHER" id="PTHR43283:SF7">
    <property type="entry name" value="BETA-LACTAMASE-RELATED DOMAIN-CONTAINING PROTEIN"/>
    <property type="match status" value="1"/>
</dbReference>
<protein>
    <submittedName>
        <fullName evidence="2">Serine hydrolase</fullName>
    </submittedName>
</protein>
<evidence type="ECO:0000313" key="3">
    <source>
        <dbReference type="Proteomes" id="UP000639516"/>
    </source>
</evidence>
<dbReference type="Pfam" id="PF00144">
    <property type="entry name" value="Beta-lactamase"/>
    <property type="match status" value="1"/>
</dbReference>
<name>A0ABR7U7C0_9BRAD</name>
<sequence length="388" mass="42811">MRRRQFISLLGGAALTPIAGTRVDADSQANCPAPARRDDGWSVPSANADTDIDLAALCRMADRLESSGANIHAALVARHGRLAFERYFKGSDEVPSRFFGVRVKDVSFDVDTLHNLKSCSKSVASLVFGIAIDQGLIRSIDEPVFSFFPELSDLRSPDRDRILLSHLLTMSMGLKWVEATPATGDDNDEVRMRMAQDACRYVLGLPVTAPAGQEFFYNTGALALLSAIVRKATGRPLDEFARRVLFDPLGITEFEWSRFKGDSDAGGGLRLRPRDMAKIGQLVLAGGRWNDRQIVSKAWIDASTTTKLKANDYQSYGYLWWLGHTRLNGRPVPWIGALGRGGQSIRIVPELDLVVAVTAGYYQDYSAEAFKLQMDVFRDVLQTIPPPV</sequence>
<dbReference type="InterPro" id="IPR001466">
    <property type="entry name" value="Beta-lactam-related"/>
</dbReference>
<evidence type="ECO:0000313" key="2">
    <source>
        <dbReference type="EMBL" id="MBC9979411.1"/>
    </source>
</evidence>
<comment type="caution">
    <text evidence="2">The sequence shown here is derived from an EMBL/GenBank/DDBJ whole genome shotgun (WGS) entry which is preliminary data.</text>
</comment>
<reference evidence="2 3" key="1">
    <citation type="journal article" date="2020" name="Arch. Microbiol.">
        <title>Bradyrhizobium campsiandrae sp. nov., a nitrogen-fixing bacterial strain isolated from a native leguminous tree from the Amazon adapted to flooded conditions.</title>
        <authorList>
            <person name="Cabral Michel D."/>
            <person name="Martins da Costa E."/>
            <person name="Azarias Guimaraes A."/>
            <person name="Soares de Carvalho T."/>
            <person name="Santos de Castro Caputo P."/>
            <person name="Willems A."/>
            <person name="de Souza Moreira F.M."/>
        </authorList>
    </citation>
    <scope>NUCLEOTIDE SEQUENCE [LARGE SCALE GENOMIC DNA]</scope>
    <source>
        <strain evidence="3">INPA 384B</strain>
    </source>
</reference>
<gene>
    <name evidence="2" type="ORF">HA482_14500</name>
</gene>
<accession>A0ABR7U7C0</accession>
<dbReference type="EMBL" id="JAATTO010000018">
    <property type="protein sequence ID" value="MBC9979411.1"/>
    <property type="molecule type" value="Genomic_DNA"/>
</dbReference>
<evidence type="ECO:0000259" key="1">
    <source>
        <dbReference type="Pfam" id="PF00144"/>
    </source>
</evidence>
<dbReference type="Proteomes" id="UP000639516">
    <property type="component" value="Unassembled WGS sequence"/>
</dbReference>
<organism evidence="2 3">
    <name type="scientific">Bradyrhizobium campsiandrae</name>
    <dbReference type="NCBI Taxonomy" id="1729892"/>
    <lineage>
        <taxon>Bacteria</taxon>
        <taxon>Pseudomonadati</taxon>
        <taxon>Pseudomonadota</taxon>
        <taxon>Alphaproteobacteria</taxon>
        <taxon>Hyphomicrobiales</taxon>
        <taxon>Nitrobacteraceae</taxon>
        <taxon>Bradyrhizobium</taxon>
    </lineage>
</organism>
<proteinExistence type="predicted"/>
<dbReference type="InterPro" id="IPR050789">
    <property type="entry name" value="Diverse_Enzym_Activities"/>
</dbReference>
<dbReference type="PANTHER" id="PTHR43283">
    <property type="entry name" value="BETA-LACTAMASE-RELATED"/>
    <property type="match status" value="1"/>
</dbReference>
<keyword evidence="3" id="KW-1185">Reference proteome</keyword>
<feature type="domain" description="Beta-lactamase-related" evidence="1">
    <location>
        <begin position="73"/>
        <end position="358"/>
    </location>
</feature>
<dbReference type="InterPro" id="IPR012338">
    <property type="entry name" value="Beta-lactam/transpept-like"/>
</dbReference>
<dbReference type="SUPFAM" id="SSF56601">
    <property type="entry name" value="beta-lactamase/transpeptidase-like"/>
    <property type="match status" value="1"/>
</dbReference>
<dbReference type="Gene3D" id="3.40.710.10">
    <property type="entry name" value="DD-peptidase/beta-lactamase superfamily"/>
    <property type="match status" value="1"/>
</dbReference>